<evidence type="ECO:0000313" key="2">
    <source>
        <dbReference type="EMBL" id="AIY90800.1"/>
    </source>
</evidence>
<name>A0A0A7GFI7_GEOAI</name>
<gene>
    <name evidence="2" type="ORF">GACE_1772</name>
</gene>
<dbReference type="GeneID" id="24798348"/>
<dbReference type="Pfam" id="PF01850">
    <property type="entry name" value="PIN"/>
    <property type="match status" value="1"/>
</dbReference>
<dbReference type="CDD" id="cd09871">
    <property type="entry name" value="PIN_MtVapC28-VapC30-like"/>
    <property type="match status" value="1"/>
</dbReference>
<dbReference type="EMBL" id="CP009552">
    <property type="protein sequence ID" value="AIY90800.1"/>
    <property type="molecule type" value="Genomic_DNA"/>
</dbReference>
<dbReference type="InterPro" id="IPR002716">
    <property type="entry name" value="PIN_dom"/>
</dbReference>
<dbReference type="RefSeq" id="WP_048092768.1">
    <property type="nucleotide sequence ID" value="NZ_CP009552.1"/>
</dbReference>
<dbReference type="HOGENOM" id="CLU_1943770_0_0_2"/>
<evidence type="ECO:0000313" key="3">
    <source>
        <dbReference type="Proteomes" id="UP000030624"/>
    </source>
</evidence>
<dbReference type="InterPro" id="IPR029060">
    <property type="entry name" value="PIN-like_dom_sf"/>
</dbReference>
<dbReference type="SUPFAM" id="SSF88723">
    <property type="entry name" value="PIN domain-like"/>
    <property type="match status" value="1"/>
</dbReference>
<dbReference type="Proteomes" id="UP000030624">
    <property type="component" value="Chromosome"/>
</dbReference>
<feature type="domain" description="PIN" evidence="1">
    <location>
        <begin position="1"/>
        <end position="120"/>
    </location>
</feature>
<dbReference type="KEGG" id="gac:GACE_1772"/>
<proteinExistence type="predicted"/>
<accession>A0A0A7GFI7</accession>
<dbReference type="eggNOG" id="arCOG07589">
    <property type="taxonomic scope" value="Archaea"/>
</dbReference>
<sequence>MYPDTDVILSQIKEKDWLKDIVKRKLESIDEEFVTSAITIVECQIVLVREFGRDEAVKVPERIKELGVMILPLSKEVLEISSDLLERYPKLNVFDSIHLAHVVHEGERILSTDRLFDEVENIVRVDPLK</sequence>
<protein>
    <recommendedName>
        <fullName evidence="1">PIN domain-containing protein</fullName>
    </recommendedName>
</protein>
<organism evidence="2 3">
    <name type="scientific">Geoglobus acetivorans</name>
    <dbReference type="NCBI Taxonomy" id="565033"/>
    <lineage>
        <taxon>Archaea</taxon>
        <taxon>Methanobacteriati</taxon>
        <taxon>Methanobacteriota</taxon>
        <taxon>Archaeoglobi</taxon>
        <taxon>Archaeoglobales</taxon>
        <taxon>Archaeoglobaceae</taxon>
        <taxon>Geoglobus</taxon>
    </lineage>
</organism>
<dbReference type="Gene3D" id="3.40.50.1010">
    <property type="entry name" value="5'-nuclease"/>
    <property type="match status" value="1"/>
</dbReference>
<reference evidence="2 3" key="1">
    <citation type="journal article" date="2015" name="Appl. Environ. Microbiol.">
        <title>The Geoglobus acetivorans genome: Fe(III) reduction, acetate utilization, autotrophic growth, and degradation of aromatic compounds in a hyperthermophilic archaeon.</title>
        <authorList>
            <person name="Mardanov A.V."/>
            <person name="Slododkina G.B."/>
            <person name="Slobodkin A.I."/>
            <person name="Beletsky A.V."/>
            <person name="Gavrilov S.N."/>
            <person name="Kublanov I.V."/>
            <person name="Bonch-Osmolovskaya E.A."/>
            <person name="Skryabin K.G."/>
            <person name="Ravin N.V."/>
        </authorList>
    </citation>
    <scope>NUCLEOTIDE SEQUENCE [LARGE SCALE GENOMIC DNA]</scope>
    <source>
        <strain evidence="2 3">SBH6</strain>
    </source>
</reference>
<dbReference type="AlphaFoldDB" id="A0A0A7GFI7"/>
<evidence type="ECO:0000259" key="1">
    <source>
        <dbReference type="Pfam" id="PF01850"/>
    </source>
</evidence>